<dbReference type="Gene3D" id="2.60.40.3830">
    <property type="match status" value="1"/>
</dbReference>
<reference evidence="2 4" key="2">
    <citation type="submission" date="2016-10" db="EMBL/GenBank/DDBJ databases">
        <authorList>
            <person name="de Groot N.N."/>
        </authorList>
    </citation>
    <scope>NUCLEOTIDE SEQUENCE [LARGE SCALE GENOMIC DNA]</scope>
    <source>
        <strain evidence="2 4">DSM 2895</strain>
    </source>
</reference>
<dbReference type="EMBL" id="FNED01000054">
    <property type="protein sequence ID" value="SDK42154.1"/>
    <property type="molecule type" value="Genomic_DNA"/>
</dbReference>
<evidence type="ECO:0000313" key="1">
    <source>
        <dbReference type="EMBL" id="KON94450.1"/>
    </source>
</evidence>
<evidence type="ECO:0000313" key="4">
    <source>
        <dbReference type="Proteomes" id="UP000182836"/>
    </source>
</evidence>
<evidence type="ECO:0000313" key="3">
    <source>
        <dbReference type="Proteomes" id="UP000037269"/>
    </source>
</evidence>
<dbReference type="Proteomes" id="UP000182836">
    <property type="component" value="Unassembled WGS sequence"/>
</dbReference>
<accession>A0A0D1XL86</accession>
<dbReference type="EMBL" id="LGUG01000004">
    <property type="protein sequence ID" value="KON94450.1"/>
    <property type="molecule type" value="Genomic_DNA"/>
</dbReference>
<sequence>MRYIGVILFLFMLVGCSEQQNLGTIRAYNGEVIREDPTDTIVMADKEYPMRGEVGDFTVFDADFIAGKAQTYTFYIWFGNKNVDKQLLHQDEIVEWNQSANEEKQNALGKQIKFTTIESETFEKQNIATGIIEPLSEEEERFPLGTTAAKVVTTMTIPSNGVWKLEGSIDGQSIGDVTVKVN</sequence>
<dbReference type="AlphaFoldDB" id="A0A0D1XL86"/>
<dbReference type="PATRIC" id="fig|47500.8.peg.522"/>
<dbReference type="OrthoDB" id="2381403at2"/>
<protein>
    <recommendedName>
        <fullName evidence="5">Lipoprotein</fullName>
    </recommendedName>
</protein>
<evidence type="ECO:0008006" key="5">
    <source>
        <dbReference type="Google" id="ProtNLM"/>
    </source>
</evidence>
<organism evidence="1 3">
    <name type="scientific">Aneurinibacillus migulanus</name>
    <name type="common">Bacillus migulanus</name>
    <dbReference type="NCBI Taxonomy" id="47500"/>
    <lineage>
        <taxon>Bacteria</taxon>
        <taxon>Bacillati</taxon>
        <taxon>Bacillota</taxon>
        <taxon>Bacilli</taxon>
        <taxon>Bacillales</taxon>
        <taxon>Paenibacillaceae</taxon>
        <taxon>Aneurinibacillus group</taxon>
        <taxon>Aneurinibacillus</taxon>
    </lineage>
</organism>
<dbReference type="GeneID" id="42303994"/>
<dbReference type="RefSeq" id="WP_043066501.1">
    <property type="nucleotide sequence ID" value="NZ_BJOA01000205.1"/>
</dbReference>
<keyword evidence="3" id="KW-1185">Reference proteome</keyword>
<name>A0A0D1XL86_ANEMI</name>
<dbReference type="PROSITE" id="PS51257">
    <property type="entry name" value="PROKAR_LIPOPROTEIN"/>
    <property type="match status" value="1"/>
</dbReference>
<proteinExistence type="predicted"/>
<dbReference type="Proteomes" id="UP000037269">
    <property type="component" value="Unassembled WGS sequence"/>
</dbReference>
<evidence type="ECO:0000313" key="2">
    <source>
        <dbReference type="EMBL" id="SDK42154.1"/>
    </source>
</evidence>
<gene>
    <name evidence="1" type="ORF">AF333_02050</name>
    <name evidence="2" type="ORF">SAMN04487909_15423</name>
</gene>
<reference evidence="1 3" key="1">
    <citation type="submission" date="2015-07" db="EMBL/GenBank/DDBJ databases">
        <title>Fjat-14205 dsm 2895.</title>
        <authorList>
            <person name="Liu B."/>
            <person name="Wang J."/>
            <person name="Zhu Y."/>
            <person name="Liu G."/>
            <person name="Chen Q."/>
            <person name="Chen Z."/>
            <person name="Lan J."/>
            <person name="Che J."/>
            <person name="Ge C."/>
            <person name="Shi H."/>
            <person name="Pan Z."/>
            <person name="Liu X."/>
        </authorList>
    </citation>
    <scope>NUCLEOTIDE SEQUENCE [LARGE SCALE GENOMIC DNA]</scope>
    <source>
        <strain evidence="1 3">DSM 2895</strain>
    </source>
</reference>